<feature type="compositionally biased region" description="Acidic residues" evidence="4">
    <location>
        <begin position="590"/>
        <end position="602"/>
    </location>
</feature>
<feature type="compositionally biased region" description="Basic and acidic residues" evidence="4">
    <location>
        <begin position="603"/>
        <end position="613"/>
    </location>
</feature>
<feature type="compositionally biased region" description="Basic and acidic residues" evidence="4">
    <location>
        <begin position="836"/>
        <end position="850"/>
    </location>
</feature>
<feature type="compositionally biased region" description="Basic and acidic residues" evidence="4">
    <location>
        <begin position="1684"/>
        <end position="1700"/>
    </location>
</feature>
<feature type="region of interest" description="Disordered" evidence="4">
    <location>
        <begin position="1684"/>
        <end position="1735"/>
    </location>
</feature>
<dbReference type="SMART" id="SM00185">
    <property type="entry name" value="ARM"/>
    <property type="match status" value="6"/>
</dbReference>
<proteinExistence type="predicted"/>
<dbReference type="InterPro" id="IPR000225">
    <property type="entry name" value="Armadillo"/>
</dbReference>
<evidence type="ECO:0000313" key="7">
    <source>
        <dbReference type="Proteomes" id="UP001642464"/>
    </source>
</evidence>
<feature type="domain" description="WW" evidence="5">
    <location>
        <begin position="16"/>
        <end position="49"/>
    </location>
</feature>
<evidence type="ECO:0000256" key="4">
    <source>
        <dbReference type="SAM" id="MobiDB-lite"/>
    </source>
</evidence>
<feature type="repeat" description="ARM" evidence="2">
    <location>
        <begin position="2032"/>
        <end position="2074"/>
    </location>
</feature>
<evidence type="ECO:0000313" key="6">
    <source>
        <dbReference type="EMBL" id="CAK9106131.1"/>
    </source>
</evidence>
<feature type="region of interest" description="Disordered" evidence="4">
    <location>
        <begin position="926"/>
        <end position="946"/>
    </location>
</feature>
<feature type="coiled-coil region" evidence="3">
    <location>
        <begin position="711"/>
        <end position="745"/>
    </location>
</feature>
<feature type="coiled-coil region" evidence="3">
    <location>
        <begin position="276"/>
        <end position="314"/>
    </location>
</feature>
<feature type="region of interest" description="Disordered" evidence="4">
    <location>
        <begin position="588"/>
        <end position="633"/>
    </location>
</feature>
<dbReference type="PROSITE" id="PS50176">
    <property type="entry name" value="ARM_REPEAT"/>
    <property type="match status" value="2"/>
</dbReference>
<feature type="coiled-coil region" evidence="3">
    <location>
        <begin position="1358"/>
        <end position="1431"/>
    </location>
</feature>
<name>A0ABP0S1B9_9DINO</name>
<dbReference type="InterPro" id="IPR016024">
    <property type="entry name" value="ARM-type_fold"/>
</dbReference>
<feature type="repeat" description="ARM" evidence="2">
    <location>
        <begin position="1626"/>
        <end position="1668"/>
    </location>
</feature>
<dbReference type="PROSITE" id="PS50077">
    <property type="entry name" value="HEAT_REPEAT"/>
    <property type="match status" value="1"/>
</dbReference>
<dbReference type="PANTHER" id="PTHR46241:SF1">
    <property type="entry name" value="OUTER DYNEIN ARM-DOCKING COMPLEX SUBUNIT 2"/>
    <property type="match status" value="1"/>
</dbReference>
<feature type="repeat" description="HEAT" evidence="1">
    <location>
        <begin position="1946"/>
        <end position="1969"/>
    </location>
</feature>
<protein>
    <submittedName>
        <fullName evidence="6">Vacuolar protein 8</fullName>
    </submittedName>
</protein>
<evidence type="ECO:0000259" key="5">
    <source>
        <dbReference type="PROSITE" id="PS50020"/>
    </source>
</evidence>
<dbReference type="Gene3D" id="1.25.10.10">
    <property type="entry name" value="Leucine-rich Repeat Variant"/>
    <property type="match status" value="5"/>
</dbReference>
<feature type="coiled-coil region" evidence="3">
    <location>
        <begin position="1251"/>
        <end position="1278"/>
    </location>
</feature>
<dbReference type="InterPro" id="IPR001202">
    <property type="entry name" value="WW_dom"/>
</dbReference>
<comment type="caution">
    <text evidence="6">The sequence shown here is derived from an EMBL/GenBank/DDBJ whole genome shotgun (WGS) entry which is preliminary data.</text>
</comment>
<gene>
    <name evidence="6" type="ORF">SCF082_LOCUS49434</name>
</gene>
<sequence length="2369" mass="263645">MGAEEVVESLRQVLRDATPQGWRHDVDENGFSFFCHEASGETSWTLPAARERPPSAARGEAGQDAAVAALQQEIKRMKKEEKRLEKEGKKVALRETAMKSDINKMKAETKQAKKELAEGTKEADRRVAQAEEATQRALMSVEDQTLKIVEEHVEIIPAIVRALRIRDLELAAQASKSFRLVETTHVLPKVMQGVQEAIEENDAHVEKVASLEKTIQGLQEDLAFEKSERARENAEWADLVRQRDEEIMDLKATLAERDAQIAQLQTYIEETAERHRVELERARQHDQNAIVALEAQLELSKQQHEETMEEIAELWPGEIPPPSILRKYVIPLRMQEAAERQQIAQEELRIGSQVHAWDEGSANYFPATVTAHGPAEQVEIRWNAGSEDPPVWISKAHCFAIVEEDLYKQKTVGTQTTLALYDEDAIPRTVAKRPRSAIGRMDTMMEAVDRRASEALREKAAEHLDDGREDVTQQASAGLFNLIDQKAQGELELHTVWNAICEREDVRAYCEAHDVLAPLRRKEYLVLAWKHVEMDEDITMSFAKEEFVEACQHALKLAQRKPEARQAHPTNALDTVQREFAEAVRALEQPSDDDDDDEEEDDDHHQDHAKEGDVGSQDQGVNPCGELNSDKPALDLPVSFSEAQRPDQVANRMIKTFSQPVTVSDLVSPWIPASQRALEAEVLKEEEEKAMLLAATRSDYHTEAIKLKRFLEDAEEQDQSAKTALAEAETRVTAQTSTLSKAQAQVLERFQAADASACKQTSLNPIPVADCTLAKEELGKPLGSSRSTSVLHPGHEDFVVDSDKALNQQEEATRSIVVSIDSKNATEGDTVAVPGESKDPQESEERKFTDPETTTTADEEVLPESMPPALVFVPRLKWEDLRVQLAKHKAKLGALIERSGDKLQKERHAVRELQVELETIRTELADVQKESEGTQDNSLKEGLQSKESLVKQTMAGQEAKIRQAEELCKSLEDEAQALNASLALVSDFLDSLAAEREHLEGLHDELEASCALLSKCQDMSSRTTQLVTLWKEELELGDMHRAEQEQLIGQMEVVQKRFLHEADLGHRNLLELVEHKEILNARMTHAVAQIDAASNDLEMGIAKTHLGLVQLEVERGLIWASKRWESEMELRAKKISHQLQHAKDDCARLQASRRAVQERMELCAIIWDELKVPKDLICPETAAAATTASVSESRVAQLKALRALSASRESAWAKENLVLVNGLSTQWIADHERQRLQSQIDFANQTGLQKVAMYEDSNHQLVREMEALQGKYNALARTCDAQVQSLTNELETLARTSKESIDLLHAQLDTAKVEFEDLRRYSNERQCMTEEDLEGTKINLNARVASLKLTLEQNRHWINTLRDEVHELKQTLGEERNARAEEERKRADEKDLLRQELEAMTQHSARLDNWVNSLKSEVNMLNLEISEMRRHAERVAEDTSRRIQWLKWESWKRDETARTLGTNIDSCFAFFAETVARIVGSSKEANDRLAANAGVEVLLALTGSSRPELRRLALQAISAAGWNGHVDYRTLCRQAHDGWKRWVHGVTVVATLQWYRKADATTVSRRKPEPVERALQDAKALVEYGMTVRIVQNQIQIVPESVTRQECGMNMRNQKLVAEGLRGHRTGVEVLVDLLAETDHTLVEHSASTLSVLALDPESSRQIGEVAGVMENLLCLLEPCQQRSKPENHDKNCDESKATESLDNEADQSERRNASERPAASKHREGQNESLRGSASLVTAEKEEISRHALTALANLLFENLENQIRFGKMGGVEVVLGICKTSRDADVLDSASAVLANCTSLCASNCERIAVAEGLDVLVALCDSEIAQEALDDVGNRIQTNAVQALVNTTKEQSSKHALHLGELGVDRLVKLCFSNAVPVQQNAASIIQNIAQDDKVRGELGDQGAVEVMFTLCESEFVSVRSQALAALANLAWNAANQDRIGKLLPQLIDLCQDSEAQVREGASSTLANAMFYHEGNRRRFGLYVKAVRVCVKLLQDTETQPHKVHEHICRALGTAAYNDAVALQAGLAGAIPCIVALAKSQHTGVARTAAFALGNLAVHDVHKPAIIHHGGIEAMTALCGTKCSETVKCASKVLEIMADMSRAEEFQARREKYGIRGLVELCKGNREYDGEGNLLIEQASAQALACDELAAEVAQSLAKKKEALRCEAHRVLVAVLDTSIHLRPQGLEDPQHRQLQQRAIWAIRTLLQGGRAFQDIFGAHELTQILVNIVEGHFDKVDLGKGPSAAFAEQEFSVNLVHARDVCEAALSLLFSLVADHESNSRRLLQCGLRILVHIAEACGPKGTSDRTLDRAPSSMPGEAMGNLAVQILQAMGPHSWIRCQNCSSKERGGSCCAQCGHALRNEFVE</sequence>
<feature type="coiled-coil region" evidence="3">
    <location>
        <begin position="60"/>
        <end position="133"/>
    </location>
</feature>
<keyword evidence="3" id="KW-0175">Coiled coil</keyword>
<organism evidence="6 7">
    <name type="scientific">Durusdinium trenchii</name>
    <dbReference type="NCBI Taxonomy" id="1381693"/>
    <lineage>
        <taxon>Eukaryota</taxon>
        <taxon>Sar</taxon>
        <taxon>Alveolata</taxon>
        <taxon>Dinophyceae</taxon>
        <taxon>Suessiales</taxon>
        <taxon>Symbiodiniaceae</taxon>
        <taxon>Durusdinium</taxon>
    </lineage>
</organism>
<feature type="coiled-coil region" evidence="3">
    <location>
        <begin position="1132"/>
        <end position="1159"/>
    </location>
</feature>
<dbReference type="PANTHER" id="PTHR46241">
    <property type="entry name" value="ARMADILLO REPEAT-CONTAINING PROTEIN 4 ARMC4"/>
    <property type="match status" value="1"/>
</dbReference>
<dbReference type="InterPro" id="IPR011989">
    <property type="entry name" value="ARM-like"/>
</dbReference>
<evidence type="ECO:0000256" key="1">
    <source>
        <dbReference type="PROSITE-ProRule" id="PRU00103"/>
    </source>
</evidence>
<dbReference type="EMBL" id="CAXAMM010042675">
    <property type="protein sequence ID" value="CAK9106131.1"/>
    <property type="molecule type" value="Genomic_DNA"/>
</dbReference>
<accession>A0ABP0S1B9</accession>
<dbReference type="InterPro" id="IPR021133">
    <property type="entry name" value="HEAT_type_2"/>
</dbReference>
<feature type="coiled-coil region" evidence="3">
    <location>
        <begin position="194"/>
        <end position="235"/>
    </location>
</feature>
<evidence type="ECO:0000256" key="2">
    <source>
        <dbReference type="PROSITE-ProRule" id="PRU00259"/>
    </source>
</evidence>
<keyword evidence="7" id="KW-1185">Reference proteome</keyword>
<dbReference type="SUPFAM" id="SSF48371">
    <property type="entry name" value="ARM repeat"/>
    <property type="match status" value="2"/>
</dbReference>
<reference evidence="6 7" key="1">
    <citation type="submission" date="2024-02" db="EMBL/GenBank/DDBJ databases">
        <authorList>
            <person name="Chen Y."/>
            <person name="Shah S."/>
            <person name="Dougan E. K."/>
            <person name="Thang M."/>
            <person name="Chan C."/>
        </authorList>
    </citation>
    <scope>NUCLEOTIDE SEQUENCE [LARGE SCALE GENOMIC DNA]</scope>
</reference>
<evidence type="ECO:0000256" key="3">
    <source>
        <dbReference type="SAM" id="Coils"/>
    </source>
</evidence>
<dbReference type="PROSITE" id="PS50020">
    <property type="entry name" value="WW_DOMAIN_2"/>
    <property type="match status" value="1"/>
</dbReference>
<dbReference type="Proteomes" id="UP001642464">
    <property type="component" value="Unassembled WGS sequence"/>
</dbReference>
<dbReference type="PROSITE" id="PS01159">
    <property type="entry name" value="WW_DOMAIN_1"/>
    <property type="match status" value="1"/>
</dbReference>
<feature type="region of interest" description="Disordered" evidence="4">
    <location>
        <begin position="823"/>
        <end position="860"/>
    </location>
</feature>